<organism evidence="2">
    <name type="scientific">Lacrimispora sp. BS-2</name>
    <dbReference type="NCBI Taxonomy" id="3151850"/>
    <lineage>
        <taxon>Bacteria</taxon>
        <taxon>Bacillati</taxon>
        <taxon>Bacillota</taxon>
        <taxon>Clostridia</taxon>
        <taxon>Lachnospirales</taxon>
        <taxon>Lachnospiraceae</taxon>
        <taxon>Lacrimispora</taxon>
    </lineage>
</organism>
<accession>A0AAU7PP73</accession>
<dbReference type="EMBL" id="CP157940">
    <property type="protein sequence ID" value="XBS54157.1"/>
    <property type="molecule type" value="Genomic_DNA"/>
</dbReference>
<dbReference type="RefSeq" id="WP_349946617.1">
    <property type="nucleotide sequence ID" value="NZ_CP157940.1"/>
</dbReference>
<dbReference type="InterPro" id="IPR029063">
    <property type="entry name" value="SAM-dependent_MTases_sf"/>
</dbReference>
<dbReference type="Gene3D" id="3.40.50.720">
    <property type="entry name" value="NAD(P)-binding Rossmann-like Domain"/>
    <property type="match status" value="1"/>
</dbReference>
<dbReference type="InterPro" id="IPR029044">
    <property type="entry name" value="Nucleotide-diphossugar_trans"/>
</dbReference>
<protein>
    <submittedName>
        <fullName evidence="2">Glycosyltransferase</fullName>
        <ecNumber evidence="2">2.4.-.-</ecNumber>
    </submittedName>
</protein>
<reference evidence="2" key="1">
    <citation type="submission" date="2024-06" db="EMBL/GenBank/DDBJ databases">
        <title>Lacrimispora cavernae sp. nov., a novel anaerobe isolated from bat guano pile inside a cave.</title>
        <authorList>
            <person name="Miller S.L."/>
            <person name="Lu N."/>
            <person name="King J."/>
            <person name="Sankaranarayanan K."/>
            <person name="Lawson P.A."/>
        </authorList>
    </citation>
    <scope>NUCLEOTIDE SEQUENCE</scope>
    <source>
        <strain evidence="2">BS-2</strain>
    </source>
</reference>
<evidence type="ECO:0000259" key="1">
    <source>
        <dbReference type="Pfam" id="PF00535"/>
    </source>
</evidence>
<proteinExistence type="predicted"/>
<sequence length="456" mass="52869">MIKVTIVLPLHNSKTYVDECIKSIVNQTLQDIEIICIDSGTDETSNIIQSYAGSDNRVKYIYDSNTSYGYKINKGITLSQGKYIAIIESDDYVRDDTMQILYELAEKNQVDFVKADYKKFIDINGKRVEAGVENIPNQTLYNRVINLKEEPEIRNYIGYSIWAGLYRKEFLISNELFMNETPGASYQDTGFAILITLMTQKLYFTDHQLYRYRIDNNDSSVKSQMKYKCIIEEFCWIKEQMQFRSLNKVEDIAFYKNKKLVSYFWNYQRLLPEYQLKFLNEIQEEMENDFFSESPYMETVSTQQLEEIKILHGDVAAINEFERSRLTAQQNFEQVVAILKNEKEIVIFGAGRYGEVVVKLSNILSKNNVVAICDSDKQKHNKEIAGLKIGDPQETVIKHKNAFYIIANKKHSEEISFQLRKHGILQEKIYAIKEIPGKSALLEAVLMLPEIVGKGV</sequence>
<keyword evidence="2" id="KW-0808">Transferase</keyword>
<dbReference type="PANTHER" id="PTHR22916:SF3">
    <property type="entry name" value="UDP-GLCNAC:BETAGAL BETA-1,3-N-ACETYLGLUCOSAMINYLTRANSFERASE-LIKE PROTEIN 1"/>
    <property type="match status" value="1"/>
</dbReference>
<dbReference type="Pfam" id="PF00535">
    <property type="entry name" value="Glycos_transf_2"/>
    <property type="match status" value="1"/>
</dbReference>
<evidence type="ECO:0000313" key="2">
    <source>
        <dbReference type="EMBL" id="XBS54157.1"/>
    </source>
</evidence>
<dbReference type="Gene3D" id="3.90.550.10">
    <property type="entry name" value="Spore Coat Polysaccharide Biosynthesis Protein SpsA, Chain A"/>
    <property type="match status" value="1"/>
</dbReference>
<dbReference type="CDD" id="cd00761">
    <property type="entry name" value="Glyco_tranf_GTA_type"/>
    <property type="match status" value="1"/>
</dbReference>
<dbReference type="InterPro" id="IPR001173">
    <property type="entry name" value="Glyco_trans_2-like"/>
</dbReference>
<dbReference type="AlphaFoldDB" id="A0AAU7PP73"/>
<feature type="domain" description="Glycosyltransferase 2-like" evidence="1">
    <location>
        <begin position="5"/>
        <end position="148"/>
    </location>
</feature>
<gene>
    <name evidence="2" type="ORF">ABFV83_20575</name>
</gene>
<dbReference type="EC" id="2.4.-.-" evidence="2"/>
<dbReference type="SUPFAM" id="SSF53448">
    <property type="entry name" value="Nucleotide-diphospho-sugar transferases"/>
    <property type="match status" value="1"/>
</dbReference>
<dbReference type="PANTHER" id="PTHR22916">
    <property type="entry name" value="GLYCOSYLTRANSFERASE"/>
    <property type="match status" value="1"/>
</dbReference>
<dbReference type="GO" id="GO:0016758">
    <property type="term" value="F:hexosyltransferase activity"/>
    <property type="evidence" value="ECO:0007669"/>
    <property type="project" value="UniProtKB-ARBA"/>
</dbReference>
<keyword evidence="2" id="KW-0328">Glycosyltransferase</keyword>
<dbReference type="SUPFAM" id="SSF53335">
    <property type="entry name" value="S-adenosyl-L-methionine-dependent methyltransferases"/>
    <property type="match status" value="1"/>
</dbReference>
<name>A0AAU7PP73_9FIRM</name>